<feature type="region of interest" description="Disordered" evidence="3">
    <location>
        <begin position="31"/>
        <end position="133"/>
    </location>
</feature>
<reference evidence="5" key="2">
    <citation type="journal article" date="2023" name="IMA Fungus">
        <title>Comparative genomic study of the Penicillium genus elucidates a diverse pangenome and 15 lateral gene transfer events.</title>
        <authorList>
            <person name="Petersen C."/>
            <person name="Sorensen T."/>
            <person name="Nielsen M.R."/>
            <person name="Sondergaard T.E."/>
            <person name="Sorensen J.L."/>
            <person name="Fitzpatrick D.A."/>
            <person name="Frisvad J.C."/>
            <person name="Nielsen K.L."/>
        </authorList>
    </citation>
    <scope>NUCLEOTIDE SEQUENCE</scope>
    <source>
        <strain evidence="5">IBT 35673</strain>
    </source>
</reference>
<dbReference type="Pfam" id="PF16679">
    <property type="entry name" value="CDT1_C"/>
    <property type="match status" value="1"/>
</dbReference>
<dbReference type="EMBL" id="JAPZBQ010000003">
    <property type="protein sequence ID" value="KAJ5338438.1"/>
    <property type="molecule type" value="Genomic_DNA"/>
</dbReference>
<protein>
    <recommendedName>
        <fullName evidence="4">DNA replication factor Cdt1 C-terminal domain-containing protein</fullName>
    </recommendedName>
</protein>
<evidence type="ECO:0000313" key="5">
    <source>
        <dbReference type="EMBL" id="KAJ5338438.1"/>
    </source>
</evidence>
<comment type="caution">
    <text evidence="5">The sequence shown here is derived from an EMBL/GenBank/DDBJ whole genome shotgun (WGS) entry which is preliminary data.</text>
</comment>
<comment type="similarity">
    <text evidence="1">Belongs to the Cdt1 family.</text>
</comment>
<dbReference type="Gene3D" id="1.10.10.1420">
    <property type="entry name" value="DNA replication factor Cdt1, C-terminal WH domain"/>
    <property type="match status" value="1"/>
</dbReference>
<feature type="domain" description="DNA replication factor Cdt1 C-terminal" evidence="4">
    <location>
        <begin position="340"/>
        <end position="448"/>
    </location>
</feature>
<dbReference type="InterPro" id="IPR038090">
    <property type="entry name" value="Cdt1_C_WH_dom_sf"/>
</dbReference>
<dbReference type="Proteomes" id="UP001147695">
    <property type="component" value="Unassembled WGS sequence"/>
</dbReference>
<feature type="compositionally biased region" description="Polar residues" evidence="3">
    <location>
        <begin position="83"/>
        <end position="97"/>
    </location>
</feature>
<evidence type="ECO:0000256" key="1">
    <source>
        <dbReference type="ARBA" id="ARBA00008356"/>
    </source>
</evidence>
<accession>A0A9W9QNW9</accession>
<organism evidence="5 6">
    <name type="scientific">Penicillium brevicompactum</name>
    <dbReference type="NCBI Taxonomy" id="5074"/>
    <lineage>
        <taxon>Eukaryota</taxon>
        <taxon>Fungi</taxon>
        <taxon>Dikarya</taxon>
        <taxon>Ascomycota</taxon>
        <taxon>Pezizomycotina</taxon>
        <taxon>Eurotiomycetes</taxon>
        <taxon>Eurotiomycetidae</taxon>
        <taxon>Eurotiales</taxon>
        <taxon>Aspergillaceae</taxon>
        <taxon>Penicillium</taxon>
    </lineage>
</organism>
<feature type="compositionally biased region" description="Low complexity" evidence="3">
    <location>
        <begin position="114"/>
        <end position="127"/>
    </location>
</feature>
<sequence>MRSSRSRVAQQPAIQAFTRATKAGITQLPAKNTLTSTKSLPVLTATPTKLLPVSPSKKRKLQELENFDNGKTATPIEEEESPSKTLRLNELSVNSPRSGHYASPKKTPSRRGRASAQQPPSTPSTPSKQRTLNFEKVAPVLEETPVVERPAFFHDILNLHSAFVQAFSIHMAHNGANTPADLREFLGSVTRLWNKRKVQTKDLQRILWVWEQSTLVSSISYRMANYGLGKICIERTVIISVQPPIMQDSFEEALELLWEKAPESLRNSSEEEQSTLFTDSFGLATIHESLAPLVTFRKGQQRLQDLKGGLVRLNAERLRADKVDMTPLERKATVSRGQGLLDRIKNKQLRQSKLPPPPSKTELVRRSAADRVEEVAGILAMLRPAGTVGHGIRAMLAAQRKPFKLDVMIEHVRDSIRSEIAPDEVEKCLEILADSKVAGSWVSIVTIGSMKSVVLKSCRDVCVKDIGVKMAQLKAEWGSSPSVQTSAPDA</sequence>
<proteinExistence type="inferred from homology"/>
<dbReference type="AlphaFoldDB" id="A0A9W9QNW9"/>
<evidence type="ECO:0000259" key="4">
    <source>
        <dbReference type="Pfam" id="PF16679"/>
    </source>
</evidence>
<evidence type="ECO:0000256" key="3">
    <source>
        <dbReference type="SAM" id="MobiDB-lite"/>
    </source>
</evidence>
<evidence type="ECO:0000256" key="2">
    <source>
        <dbReference type="ARBA" id="ARBA00023306"/>
    </source>
</evidence>
<name>A0A9W9QNW9_PENBR</name>
<evidence type="ECO:0000313" key="6">
    <source>
        <dbReference type="Proteomes" id="UP001147695"/>
    </source>
</evidence>
<dbReference type="Pfam" id="PF26121">
    <property type="entry name" value="HTH_CDT1"/>
    <property type="match status" value="1"/>
</dbReference>
<gene>
    <name evidence="5" type="ORF">N7452_005166</name>
</gene>
<reference evidence="5" key="1">
    <citation type="submission" date="2022-12" db="EMBL/GenBank/DDBJ databases">
        <authorList>
            <person name="Petersen C."/>
        </authorList>
    </citation>
    <scope>NUCLEOTIDE SEQUENCE</scope>
    <source>
        <strain evidence="5">IBT 35673</strain>
    </source>
</reference>
<dbReference type="InterPro" id="IPR032054">
    <property type="entry name" value="Cdt1_C"/>
</dbReference>
<keyword evidence="2" id="KW-0131">Cell cycle</keyword>